<sequence length="290" mass="30738">MGWEGVDGVRWAGIDASAGWDRYEGGAGWDGLGGWGGTTGWTEREGGRIGWDLGGSLVWIVRAFGSARGGVNVMSTCALGSRSGGRSFSAKAAARRASVPLVFLRWGPVLVPTSPTCLKEGGICGTAGEGRAPFALRRFHASSSLHLIRIFTNSLASYLPSLMDTMCESLVFIALRSRYHRPPAHPRPTAPPSPANPPTGAGINELGGSVPPTLDEVDVGARKGLFLGLMTTDCGMLVIPDLEGMGTEVTKGCWHSASRMLDFTYGQTGVDNQPRPEVQTTHSPQSRREV</sequence>
<organism evidence="2 3">
    <name type="scientific">Ephemerocybe angulata</name>
    <dbReference type="NCBI Taxonomy" id="980116"/>
    <lineage>
        <taxon>Eukaryota</taxon>
        <taxon>Fungi</taxon>
        <taxon>Dikarya</taxon>
        <taxon>Basidiomycota</taxon>
        <taxon>Agaricomycotina</taxon>
        <taxon>Agaricomycetes</taxon>
        <taxon>Agaricomycetidae</taxon>
        <taxon>Agaricales</taxon>
        <taxon>Agaricineae</taxon>
        <taxon>Psathyrellaceae</taxon>
        <taxon>Ephemerocybe</taxon>
    </lineage>
</organism>
<evidence type="ECO:0000256" key="1">
    <source>
        <dbReference type="SAM" id="MobiDB-lite"/>
    </source>
</evidence>
<dbReference type="EMBL" id="JACGCI010000092">
    <property type="protein sequence ID" value="KAF6746443.1"/>
    <property type="molecule type" value="Genomic_DNA"/>
</dbReference>
<feature type="region of interest" description="Disordered" evidence="1">
    <location>
        <begin position="182"/>
        <end position="211"/>
    </location>
</feature>
<dbReference type="AlphaFoldDB" id="A0A8H6HG90"/>
<keyword evidence="3" id="KW-1185">Reference proteome</keyword>
<comment type="caution">
    <text evidence="2">The sequence shown here is derived from an EMBL/GenBank/DDBJ whole genome shotgun (WGS) entry which is preliminary data.</text>
</comment>
<gene>
    <name evidence="2" type="ORF">DFP72DRAFT_855331</name>
</gene>
<dbReference type="Proteomes" id="UP000521943">
    <property type="component" value="Unassembled WGS sequence"/>
</dbReference>
<name>A0A8H6HG90_9AGAR</name>
<feature type="region of interest" description="Disordered" evidence="1">
    <location>
        <begin position="266"/>
        <end position="290"/>
    </location>
</feature>
<evidence type="ECO:0000313" key="2">
    <source>
        <dbReference type="EMBL" id="KAF6746443.1"/>
    </source>
</evidence>
<evidence type="ECO:0000313" key="3">
    <source>
        <dbReference type="Proteomes" id="UP000521943"/>
    </source>
</evidence>
<protein>
    <submittedName>
        <fullName evidence="2">Uncharacterized protein</fullName>
    </submittedName>
</protein>
<proteinExistence type="predicted"/>
<accession>A0A8H6HG90</accession>
<reference evidence="2 3" key="1">
    <citation type="submission" date="2020-07" db="EMBL/GenBank/DDBJ databases">
        <title>Comparative genomics of pyrophilous fungi reveals a link between fire events and developmental genes.</title>
        <authorList>
            <consortium name="DOE Joint Genome Institute"/>
            <person name="Steindorff A.S."/>
            <person name="Carver A."/>
            <person name="Calhoun S."/>
            <person name="Stillman K."/>
            <person name="Liu H."/>
            <person name="Lipzen A."/>
            <person name="Pangilinan J."/>
            <person name="Labutti K."/>
            <person name="Bruns T.D."/>
            <person name="Grigoriev I.V."/>
        </authorList>
    </citation>
    <scope>NUCLEOTIDE SEQUENCE [LARGE SCALE GENOMIC DNA]</scope>
    <source>
        <strain evidence="2 3">CBS 144469</strain>
    </source>
</reference>
<feature type="compositionally biased region" description="Pro residues" evidence="1">
    <location>
        <begin position="185"/>
        <end position="197"/>
    </location>
</feature>